<dbReference type="RefSeq" id="WP_220694783.1">
    <property type="nucleotide sequence ID" value="NZ_CP080997.1"/>
</dbReference>
<sequence>MSRRQVVVDYGLCEANAICMGINADVFHVDDDDNLFILKPDITPETERDVIEAVRRCPRQALAVVEVEVDAEDSAPSPRV</sequence>
<reference evidence="1" key="1">
    <citation type="submission" date="2021-08" db="EMBL/GenBank/DDBJ databases">
        <title>Whole genome sequencing of non-tuberculosis mycobacteria type-strains.</title>
        <authorList>
            <person name="Igarashi Y."/>
            <person name="Osugi A."/>
            <person name="Mitarai S."/>
        </authorList>
    </citation>
    <scope>NUCLEOTIDE SEQUENCE</scope>
    <source>
        <strain evidence="1">JCM 30995</strain>
    </source>
</reference>
<organism evidence="1 2">
    <name type="scientific">Mycolicibacter heraklionensis</name>
    <dbReference type="NCBI Taxonomy" id="512402"/>
    <lineage>
        <taxon>Bacteria</taxon>
        <taxon>Bacillati</taxon>
        <taxon>Actinomycetota</taxon>
        <taxon>Actinomycetes</taxon>
        <taxon>Mycobacteriales</taxon>
        <taxon>Mycobacteriaceae</taxon>
        <taxon>Mycolicibacter</taxon>
    </lineage>
</organism>
<dbReference type="AlphaFoldDB" id="A0A9X7ZEQ2"/>
<dbReference type="Pfam" id="PF13459">
    <property type="entry name" value="Fer4_15"/>
    <property type="match status" value="1"/>
</dbReference>
<accession>A0A9X7ZEQ2</accession>
<gene>
    <name evidence="1" type="ORF">K3U94_19775</name>
</gene>
<protein>
    <submittedName>
        <fullName evidence="1">Ferredoxin</fullName>
    </submittedName>
</protein>
<dbReference type="SUPFAM" id="SSF54862">
    <property type="entry name" value="4Fe-4S ferredoxins"/>
    <property type="match status" value="1"/>
</dbReference>
<dbReference type="EMBL" id="CP080997">
    <property type="protein sequence ID" value="QZA07174.1"/>
    <property type="molecule type" value="Genomic_DNA"/>
</dbReference>
<name>A0A9X7ZEQ2_9MYCO</name>
<dbReference type="Gene3D" id="3.30.70.20">
    <property type="match status" value="1"/>
</dbReference>
<evidence type="ECO:0000313" key="2">
    <source>
        <dbReference type="Proteomes" id="UP000825008"/>
    </source>
</evidence>
<dbReference type="Proteomes" id="UP000825008">
    <property type="component" value="Chromosome"/>
</dbReference>
<proteinExistence type="predicted"/>
<dbReference type="KEGG" id="mher:K3U94_19775"/>
<evidence type="ECO:0000313" key="1">
    <source>
        <dbReference type="EMBL" id="QZA07174.1"/>
    </source>
</evidence>